<dbReference type="GO" id="GO:1902936">
    <property type="term" value="F:phosphatidylinositol bisphosphate binding"/>
    <property type="evidence" value="ECO:0007669"/>
    <property type="project" value="TreeGrafter"/>
</dbReference>
<dbReference type="SUPFAM" id="SSF46938">
    <property type="entry name" value="CRAL/TRIO N-terminal domain"/>
    <property type="match status" value="1"/>
</dbReference>
<dbReference type="PANTHER" id="PTHR10174:SF222">
    <property type="entry name" value="GH10083P-RELATED"/>
    <property type="match status" value="1"/>
</dbReference>
<dbReference type="EMBL" id="JALNTZ010000008">
    <property type="protein sequence ID" value="KAJ3643791.1"/>
    <property type="molecule type" value="Genomic_DNA"/>
</dbReference>
<evidence type="ECO:0000313" key="2">
    <source>
        <dbReference type="EMBL" id="KAJ3643791.1"/>
    </source>
</evidence>
<accession>A0AA38M551</accession>
<dbReference type="Pfam" id="PF00650">
    <property type="entry name" value="CRAL_TRIO"/>
    <property type="match status" value="1"/>
</dbReference>
<dbReference type="InterPro" id="IPR036865">
    <property type="entry name" value="CRAL-TRIO_dom_sf"/>
</dbReference>
<dbReference type="InterPro" id="IPR036273">
    <property type="entry name" value="CRAL/TRIO_N_dom_sf"/>
</dbReference>
<protein>
    <recommendedName>
        <fullName evidence="1">CRAL-TRIO domain-containing protein</fullName>
    </recommendedName>
</protein>
<evidence type="ECO:0000313" key="3">
    <source>
        <dbReference type="Proteomes" id="UP001168821"/>
    </source>
</evidence>
<comment type="caution">
    <text evidence="2">The sequence shown here is derived from an EMBL/GenBank/DDBJ whole genome shotgun (WGS) entry which is preliminary data.</text>
</comment>
<gene>
    <name evidence="2" type="ORF">Zmor_026479</name>
</gene>
<keyword evidence="3" id="KW-1185">Reference proteome</keyword>
<dbReference type="InterPro" id="IPR001251">
    <property type="entry name" value="CRAL-TRIO_dom"/>
</dbReference>
<dbReference type="SUPFAM" id="SSF52087">
    <property type="entry name" value="CRAL/TRIO domain"/>
    <property type="match status" value="1"/>
</dbReference>
<dbReference type="CDD" id="cd00170">
    <property type="entry name" value="SEC14"/>
    <property type="match status" value="1"/>
</dbReference>
<dbReference type="GO" id="GO:0016020">
    <property type="term" value="C:membrane"/>
    <property type="evidence" value="ECO:0007669"/>
    <property type="project" value="TreeGrafter"/>
</dbReference>
<sequence length="300" mass="35063">MNLFPVTEEEKKEILKQYNITEPQIKENVEIIKEWKEKVPHLPATITDDFITKVLLKNKFRIERTKEKLDNYFTLRGQNQNMIRGFENIVPSKHFGLCLPMPKLTPKLERVIIMKLMDVNPDIYDLEEFLHLSLAIAELNLQFDESIGIRYIFDFEGFSTKHILKFNPILAAKHFVFIQKAYSCRIGGIECVNLFPGFASKLQALLRQMLWGKLYDRMKIYSDITSLSDIIPKECLPCEYGGSCSNIPDLLKQWDEVFKNHKSFFIQNYNNVALEHLRLEDVKTTEEFGPDGTFKKLTVD</sequence>
<name>A0AA38M551_9CUCU</name>
<feature type="domain" description="CRAL-TRIO" evidence="1">
    <location>
        <begin position="123"/>
        <end position="248"/>
    </location>
</feature>
<evidence type="ECO:0000259" key="1">
    <source>
        <dbReference type="PROSITE" id="PS50191"/>
    </source>
</evidence>
<proteinExistence type="predicted"/>
<dbReference type="PANTHER" id="PTHR10174">
    <property type="entry name" value="ALPHA-TOCOPHEROL TRANSFER PROTEIN-RELATED"/>
    <property type="match status" value="1"/>
</dbReference>
<dbReference type="Proteomes" id="UP001168821">
    <property type="component" value="Unassembled WGS sequence"/>
</dbReference>
<organism evidence="2 3">
    <name type="scientific">Zophobas morio</name>
    <dbReference type="NCBI Taxonomy" id="2755281"/>
    <lineage>
        <taxon>Eukaryota</taxon>
        <taxon>Metazoa</taxon>
        <taxon>Ecdysozoa</taxon>
        <taxon>Arthropoda</taxon>
        <taxon>Hexapoda</taxon>
        <taxon>Insecta</taxon>
        <taxon>Pterygota</taxon>
        <taxon>Neoptera</taxon>
        <taxon>Endopterygota</taxon>
        <taxon>Coleoptera</taxon>
        <taxon>Polyphaga</taxon>
        <taxon>Cucujiformia</taxon>
        <taxon>Tenebrionidae</taxon>
        <taxon>Zophobas</taxon>
    </lineage>
</organism>
<dbReference type="PROSITE" id="PS50191">
    <property type="entry name" value="CRAL_TRIO"/>
    <property type="match status" value="1"/>
</dbReference>
<dbReference type="Gene3D" id="3.40.525.10">
    <property type="entry name" value="CRAL-TRIO lipid binding domain"/>
    <property type="match status" value="1"/>
</dbReference>
<dbReference type="AlphaFoldDB" id="A0AA38M551"/>
<dbReference type="Gene3D" id="1.20.5.1200">
    <property type="entry name" value="Alpha-tocopherol transfer"/>
    <property type="match status" value="1"/>
</dbReference>
<reference evidence="2" key="1">
    <citation type="journal article" date="2023" name="G3 (Bethesda)">
        <title>Whole genome assemblies of Zophobas morio and Tenebrio molitor.</title>
        <authorList>
            <person name="Kaur S."/>
            <person name="Stinson S.A."/>
            <person name="diCenzo G.C."/>
        </authorList>
    </citation>
    <scope>NUCLEOTIDE SEQUENCE</scope>
    <source>
        <strain evidence="2">QUZm001</strain>
    </source>
</reference>